<gene>
    <name evidence="1" type="ORF">S06H3_12321</name>
</gene>
<dbReference type="AlphaFoldDB" id="X1KK16"/>
<accession>X1KK16</accession>
<feature type="non-terminal residue" evidence="1">
    <location>
        <position position="39"/>
    </location>
</feature>
<sequence length="39" mass="4497">MVQKNNPKDLERGKLLRIVDTSNYNHLLNQMRPAGVGIY</sequence>
<protein>
    <submittedName>
        <fullName evidence="1">Uncharacterized protein</fullName>
    </submittedName>
</protein>
<proteinExistence type="predicted"/>
<dbReference type="EMBL" id="BARV01006037">
    <property type="protein sequence ID" value="GAI07023.1"/>
    <property type="molecule type" value="Genomic_DNA"/>
</dbReference>
<comment type="caution">
    <text evidence="1">The sequence shown here is derived from an EMBL/GenBank/DDBJ whole genome shotgun (WGS) entry which is preliminary data.</text>
</comment>
<evidence type="ECO:0000313" key="1">
    <source>
        <dbReference type="EMBL" id="GAI07023.1"/>
    </source>
</evidence>
<organism evidence="1">
    <name type="scientific">marine sediment metagenome</name>
    <dbReference type="NCBI Taxonomy" id="412755"/>
    <lineage>
        <taxon>unclassified sequences</taxon>
        <taxon>metagenomes</taxon>
        <taxon>ecological metagenomes</taxon>
    </lineage>
</organism>
<reference evidence="1" key="1">
    <citation type="journal article" date="2014" name="Front. Microbiol.">
        <title>High frequency of phylogenetically diverse reductive dehalogenase-homologous genes in deep subseafloor sedimentary metagenomes.</title>
        <authorList>
            <person name="Kawai M."/>
            <person name="Futagami T."/>
            <person name="Toyoda A."/>
            <person name="Takaki Y."/>
            <person name="Nishi S."/>
            <person name="Hori S."/>
            <person name="Arai W."/>
            <person name="Tsubouchi T."/>
            <person name="Morono Y."/>
            <person name="Uchiyama I."/>
            <person name="Ito T."/>
            <person name="Fujiyama A."/>
            <person name="Inagaki F."/>
            <person name="Takami H."/>
        </authorList>
    </citation>
    <scope>NUCLEOTIDE SEQUENCE</scope>
    <source>
        <strain evidence="1">Expedition CK06-06</strain>
    </source>
</reference>
<name>X1KK16_9ZZZZ</name>